<protein>
    <recommendedName>
        <fullName evidence="5">MD-2-related lipid-recognition domain-containing protein</fullName>
    </recommendedName>
</protein>
<dbReference type="InterPro" id="IPR014756">
    <property type="entry name" value="Ig_E-set"/>
</dbReference>
<proteinExistence type="inferred from homology"/>
<dbReference type="GO" id="GO:0032934">
    <property type="term" value="F:sterol binding"/>
    <property type="evidence" value="ECO:0007669"/>
    <property type="project" value="InterPro"/>
</dbReference>
<evidence type="ECO:0000256" key="2">
    <source>
        <dbReference type="ARBA" id="ARBA00006370"/>
    </source>
</evidence>
<organism evidence="6 7">
    <name type="scientific">Cimex lectularius</name>
    <name type="common">Bed bug</name>
    <name type="synonym">Acanthia lectularia</name>
    <dbReference type="NCBI Taxonomy" id="79782"/>
    <lineage>
        <taxon>Eukaryota</taxon>
        <taxon>Metazoa</taxon>
        <taxon>Ecdysozoa</taxon>
        <taxon>Arthropoda</taxon>
        <taxon>Hexapoda</taxon>
        <taxon>Insecta</taxon>
        <taxon>Pterygota</taxon>
        <taxon>Neoptera</taxon>
        <taxon>Paraneoptera</taxon>
        <taxon>Hemiptera</taxon>
        <taxon>Heteroptera</taxon>
        <taxon>Panheteroptera</taxon>
        <taxon>Cimicomorpha</taxon>
        <taxon>Cimicidae</taxon>
        <taxon>Cimex</taxon>
    </lineage>
</organism>
<dbReference type="AlphaFoldDB" id="A0A8I6R6P6"/>
<keyword evidence="7" id="KW-1185">Reference proteome</keyword>
<dbReference type="OrthoDB" id="6576058at2759"/>
<evidence type="ECO:0000313" key="6">
    <source>
        <dbReference type="EnsemblMetazoa" id="XP_014239990.1"/>
    </source>
</evidence>
<comment type="similarity">
    <text evidence="2">Belongs to the NPC2 family.</text>
</comment>
<keyword evidence="3" id="KW-0964">Secreted</keyword>
<dbReference type="SUPFAM" id="SSF81296">
    <property type="entry name" value="E set domains"/>
    <property type="match status" value="1"/>
</dbReference>
<dbReference type="InterPro" id="IPR039670">
    <property type="entry name" value="NPC2-like"/>
</dbReference>
<dbReference type="Pfam" id="PF02221">
    <property type="entry name" value="E1_DerP2_DerF2"/>
    <property type="match status" value="1"/>
</dbReference>
<comment type="subcellular location">
    <subcellularLocation>
        <location evidence="1">Secreted</location>
    </subcellularLocation>
</comment>
<dbReference type="GeneID" id="106661234"/>
<dbReference type="PANTHER" id="PTHR11306">
    <property type="entry name" value="NIEMANN PICK TYPE C2 PROTEIN NPC2-RELATED"/>
    <property type="match status" value="1"/>
</dbReference>
<name>A0A8I6R6P6_CIMLE</name>
<feature type="signal peptide" evidence="4">
    <location>
        <begin position="1"/>
        <end position="18"/>
    </location>
</feature>
<dbReference type="GO" id="GO:0015918">
    <property type="term" value="P:sterol transport"/>
    <property type="evidence" value="ECO:0007669"/>
    <property type="project" value="InterPro"/>
</dbReference>
<sequence length="155" mass="17544">MLTRGAFIVAVCLAFVAAEQVQFQYCSTRGQEQCEISDVHIDPCAEAEKNEPCKLKLGKSAGISFKYKANWDQGENDLKTRAYWASVLDIPFLGMKTDGCSMTSCPVKKDQLGQYNFTLDISDKFLPKRYNVKFKLWEDNVEDHACCLLVKLKLV</sequence>
<evidence type="ECO:0000256" key="3">
    <source>
        <dbReference type="ARBA" id="ARBA00022525"/>
    </source>
</evidence>
<evidence type="ECO:0000256" key="1">
    <source>
        <dbReference type="ARBA" id="ARBA00004613"/>
    </source>
</evidence>
<dbReference type="OMA" id="PCADSVD"/>
<dbReference type="SMART" id="SM00737">
    <property type="entry name" value="ML"/>
    <property type="match status" value="1"/>
</dbReference>
<dbReference type="GO" id="GO:0005576">
    <property type="term" value="C:extracellular region"/>
    <property type="evidence" value="ECO:0007669"/>
    <property type="project" value="UniProtKB-SubCell"/>
</dbReference>
<accession>A0A8I6R6P6</accession>
<evidence type="ECO:0000259" key="5">
    <source>
        <dbReference type="SMART" id="SM00737"/>
    </source>
</evidence>
<keyword evidence="4" id="KW-0732">Signal</keyword>
<dbReference type="PANTHER" id="PTHR11306:SF55">
    <property type="entry name" value="GEO08227P1-RELATED"/>
    <property type="match status" value="1"/>
</dbReference>
<feature type="domain" description="MD-2-related lipid-recognition" evidence="5">
    <location>
        <begin position="23"/>
        <end position="152"/>
    </location>
</feature>
<feature type="chain" id="PRO_5035325999" description="MD-2-related lipid-recognition domain-containing protein" evidence="4">
    <location>
        <begin position="19"/>
        <end position="155"/>
    </location>
</feature>
<evidence type="ECO:0000313" key="7">
    <source>
        <dbReference type="Proteomes" id="UP000494040"/>
    </source>
</evidence>
<dbReference type="EnsemblMetazoa" id="XM_014384504.2">
    <property type="protein sequence ID" value="XP_014239990.1"/>
    <property type="gene ID" value="LOC106661234"/>
</dbReference>
<dbReference type="KEGG" id="clec:106661234"/>
<dbReference type="InterPro" id="IPR003172">
    <property type="entry name" value="ML_dom"/>
</dbReference>
<dbReference type="Gene3D" id="2.60.40.770">
    <property type="match status" value="1"/>
</dbReference>
<dbReference type="RefSeq" id="XP_014239990.1">
    <property type="nucleotide sequence ID" value="XM_014384504.2"/>
</dbReference>
<dbReference type="FunFam" id="2.60.40.770:FF:000001">
    <property type="entry name" value="NPC intracellular cholesterol transporter 2"/>
    <property type="match status" value="1"/>
</dbReference>
<reference evidence="6" key="1">
    <citation type="submission" date="2022-01" db="UniProtKB">
        <authorList>
            <consortium name="EnsemblMetazoa"/>
        </authorList>
    </citation>
    <scope>IDENTIFICATION</scope>
</reference>
<dbReference type="Proteomes" id="UP000494040">
    <property type="component" value="Unassembled WGS sequence"/>
</dbReference>
<evidence type="ECO:0000256" key="4">
    <source>
        <dbReference type="SAM" id="SignalP"/>
    </source>
</evidence>